<evidence type="ECO:0000313" key="3">
    <source>
        <dbReference type="EMBL" id="ETK05896.1"/>
    </source>
</evidence>
<gene>
    <name evidence="3" type="ORF">T230_15510</name>
</gene>
<keyword evidence="2" id="KW-0472">Membrane</keyword>
<organism evidence="3 4">
    <name type="scientific">Tannerella sp. oral taxon BU063 isolate Cell 1/3</name>
    <dbReference type="NCBI Taxonomy" id="1411022"/>
    <lineage>
        <taxon>Bacteria</taxon>
        <taxon>Pseudomonadati</taxon>
        <taxon>Bacteroidota</taxon>
        <taxon>Bacteroidia</taxon>
        <taxon>Bacteroidales</taxon>
        <taxon>Tannerellaceae</taxon>
        <taxon>Tannerella</taxon>
    </lineage>
</organism>
<comment type="caution">
    <text evidence="3">The sequence shown here is derived from an EMBL/GenBank/DDBJ whole genome shotgun (WGS) entry which is preliminary data.</text>
</comment>
<proteinExistence type="predicted"/>
<feature type="compositionally biased region" description="Basic and acidic residues" evidence="1">
    <location>
        <begin position="90"/>
        <end position="104"/>
    </location>
</feature>
<reference evidence="3 4" key="1">
    <citation type="submission" date="2013-11" db="EMBL/GenBank/DDBJ databases">
        <title>Single cell genomics of uncultured Tannerella BU063 (oral taxon 286).</title>
        <authorList>
            <person name="Beall C.J."/>
            <person name="Campbell A.G."/>
            <person name="Griffen A.L."/>
            <person name="Podar M."/>
            <person name="Leys E.J."/>
        </authorList>
    </citation>
    <scope>NUCLEOTIDE SEQUENCE [LARGE SCALE GENOMIC DNA]</scope>
    <source>
        <strain evidence="3">Cell 1/3</strain>
    </source>
</reference>
<feature type="region of interest" description="Disordered" evidence="1">
    <location>
        <begin position="90"/>
        <end position="115"/>
    </location>
</feature>
<dbReference type="AlphaFoldDB" id="W2CHB5"/>
<feature type="region of interest" description="Disordered" evidence="1">
    <location>
        <begin position="36"/>
        <end position="63"/>
    </location>
</feature>
<keyword evidence="2" id="KW-1133">Transmembrane helix</keyword>
<feature type="compositionally biased region" description="Pro residues" evidence="1">
    <location>
        <begin position="105"/>
        <end position="115"/>
    </location>
</feature>
<protein>
    <submittedName>
        <fullName evidence="3">Uncharacterized protein</fullName>
    </submittedName>
</protein>
<sequence length="115" mass="13069">MKAKTSLCAYPDNLKAIIALIFFCFLFFYQEKKRESGYGGEAPAKGPTNLLRQPNAPHEGPNNPLRLFGQLKGDYRLDLLLLPFLLSREEKEVGERRRSPRESPNKPPAPTKRTP</sequence>
<evidence type="ECO:0000256" key="2">
    <source>
        <dbReference type="SAM" id="Phobius"/>
    </source>
</evidence>
<feature type="transmembrane region" description="Helical" evidence="2">
    <location>
        <begin position="12"/>
        <end position="29"/>
    </location>
</feature>
<keyword evidence="2" id="KW-0812">Transmembrane</keyword>
<evidence type="ECO:0000313" key="4">
    <source>
        <dbReference type="Proteomes" id="UP000034982"/>
    </source>
</evidence>
<evidence type="ECO:0000256" key="1">
    <source>
        <dbReference type="SAM" id="MobiDB-lite"/>
    </source>
</evidence>
<accession>W2CHB5</accession>
<dbReference type="Proteomes" id="UP000034982">
    <property type="component" value="Unassembled WGS sequence"/>
</dbReference>
<name>W2CHB5_9BACT</name>
<dbReference type="EMBL" id="AYYE01001259">
    <property type="protein sequence ID" value="ETK05896.1"/>
    <property type="molecule type" value="Genomic_DNA"/>
</dbReference>